<evidence type="ECO:0000313" key="1">
    <source>
        <dbReference type="EMBL" id="CAB5224153.1"/>
    </source>
</evidence>
<protein>
    <submittedName>
        <fullName evidence="1">Uncharacterized protein</fullName>
    </submittedName>
</protein>
<reference evidence="1" key="1">
    <citation type="submission" date="2020-05" db="EMBL/GenBank/DDBJ databases">
        <authorList>
            <person name="Chiriac C."/>
            <person name="Salcher M."/>
            <person name="Ghai R."/>
            <person name="Kavagutti S V."/>
        </authorList>
    </citation>
    <scope>NUCLEOTIDE SEQUENCE</scope>
</reference>
<name>A0A6J7X167_9CAUD</name>
<organism evidence="1">
    <name type="scientific">uncultured Caudovirales phage</name>
    <dbReference type="NCBI Taxonomy" id="2100421"/>
    <lineage>
        <taxon>Viruses</taxon>
        <taxon>Duplodnaviria</taxon>
        <taxon>Heunggongvirae</taxon>
        <taxon>Uroviricota</taxon>
        <taxon>Caudoviricetes</taxon>
        <taxon>Peduoviridae</taxon>
        <taxon>Maltschvirus</taxon>
        <taxon>Maltschvirus maltsch</taxon>
    </lineage>
</organism>
<dbReference type="EMBL" id="LR798326">
    <property type="protein sequence ID" value="CAB5224153.1"/>
    <property type="molecule type" value="Genomic_DNA"/>
</dbReference>
<sequence>MESECCGAGEWIDGTGICNECKEHAEFIDIED</sequence>
<proteinExistence type="predicted"/>
<gene>
    <name evidence="1" type="ORF">UFOVP387_36</name>
</gene>
<accession>A0A6J7X167</accession>